<comment type="similarity">
    <text evidence="2 14 15">Belongs to the TonB-dependent receptor family.</text>
</comment>
<evidence type="ECO:0000256" key="7">
    <source>
        <dbReference type="ARBA" id="ARBA00022729"/>
    </source>
</evidence>
<evidence type="ECO:0000256" key="3">
    <source>
        <dbReference type="ARBA" id="ARBA00022448"/>
    </source>
</evidence>
<comment type="caution">
    <text evidence="19">The sequence shown here is derived from an EMBL/GenBank/DDBJ whole genome shotgun (WGS) entry which is preliminary data.</text>
</comment>
<dbReference type="Pfam" id="PF07715">
    <property type="entry name" value="Plug"/>
    <property type="match status" value="1"/>
</dbReference>
<dbReference type="Gene3D" id="2.40.170.20">
    <property type="entry name" value="TonB-dependent receptor, beta-barrel domain"/>
    <property type="match status" value="1"/>
</dbReference>
<keyword evidence="10 15" id="KW-0798">TonB box</keyword>
<evidence type="ECO:0000256" key="10">
    <source>
        <dbReference type="ARBA" id="ARBA00023077"/>
    </source>
</evidence>
<evidence type="ECO:0000256" key="2">
    <source>
        <dbReference type="ARBA" id="ARBA00009810"/>
    </source>
</evidence>
<evidence type="ECO:0000259" key="17">
    <source>
        <dbReference type="Pfam" id="PF00593"/>
    </source>
</evidence>
<reference evidence="19" key="1">
    <citation type="journal article" date="2014" name="Int. J. Syst. Evol. Microbiol.">
        <title>Complete genome sequence of Corynebacterium casei LMG S-19264T (=DSM 44701T), isolated from a smear-ripened cheese.</title>
        <authorList>
            <consortium name="US DOE Joint Genome Institute (JGI-PGF)"/>
            <person name="Walter F."/>
            <person name="Albersmeier A."/>
            <person name="Kalinowski J."/>
            <person name="Ruckert C."/>
        </authorList>
    </citation>
    <scope>NUCLEOTIDE SEQUENCE</scope>
    <source>
        <strain evidence="19">VKM B-2347</strain>
    </source>
</reference>
<dbReference type="FunFam" id="2.170.130.10:FF:000001">
    <property type="entry name" value="Catecholate siderophore TonB-dependent receptor"/>
    <property type="match status" value="1"/>
</dbReference>
<organism evidence="19 20">
    <name type="scientific">Hansschlegelia plantiphila</name>
    <dbReference type="NCBI Taxonomy" id="374655"/>
    <lineage>
        <taxon>Bacteria</taxon>
        <taxon>Pseudomonadati</taxon>
        <taxon>Pseudomonadota</taxon>
        <taxon>Alphaproteobacteria</taxon>
        <taxon>Hyphomicrobiales</taxon>
        <taxon>Methylopilaceae</taxon>
        <taxon>Hansschlegelia</taxon>
    </lineage>
</organism>
<dbReference type="GO" id="GO:0015344">
    <property type="term" value="F:siderophore uptake transmembrane transporter activity"/>
    <property type="evidence" value="ECO:0007669"/>
    <property type="project" value="TreeGrafter"/>
</dbReference>
<dbReference type="InterPro" id="IPR037066">
    <property type="entry name" value="Plug_dom_sf"/>
</dbReference>
<dbReference type="InterPro" id="IPR036942">
    <property type="entry name" value="Beta-barrel_TonB_sf"/>
</dbReference>
<dbReference type="PANTHER" id="PTHR32552:SF68">
    <property type="entry name" value="FERRICHROME OUTER MEMBRANE TRANSPORTER_PHAGE RECEPTOR"/>
    <property type="match status" value="1"/>
</dbReference>
<keyword evidence="12 19" id="KW-0675">Receptor</keyword>
<dbReference type="EMBL" id="BSFI01000022">
    <property type="protein sequence ID" value="GLK69605.1"/>
    <property type="molecule type" value="Genomic_DNA"/>
</dbReference>
<name>A0A9W6J5I3_9HYPH</name>
<dbReference type="GO" id="GO:0015891">
    <property type="term" value="P:siderophore transport"/>
    <property type="evidence" value="ECO:0007669"/>
    <property type="project" value="InterPro"/>
</dbReference>
<evidence type="ECO:0000256" key="14">
    <source>
        <dbReference type="PROSITE-ProRule" id="PRU01360"/>
    </source>
</evidence>
<evidence type="ECO:0000256" key="8">
    <source>
        <dbReference type="ARBA" id="ARBA00023004"/>
    </source>
</evidence>
<dbReference type="GO" id="GO:0009279">
    <property type="term" value="C:cell outer membrane"/>
    <property type="evidence" value="ECO:0007669"/>
    <property type="project" value="UniProtKB-SubCell"/>
</dbReference>
<evidence type="ECO:0000256" key="13">
    <source>
        <dbReference type="ARBA" id="ARBA00023237"/>
    </source>
</evidence>
<evidence type="ECO:0000256" key="1">
    <source>
        <dbReference type="ARBA" id="ARBA00004571"/>
    </source>
</evidence>
<dbReference type="Proteomes" id="UP001143372">
    <property type="component" value="Unassembled WGS sequence"/>
</dbReference>
<evidence type="ECO:0000256" key="11">
    <source>
        <dbReference type="ARBA" id="ARBA00023136"/>
    </source>
</evidence>
<keyword evidence="11 14" id="KW-0472">Membrane</keyword>
<evidence type="ECO:0000256" key="16">
    <source>
        <dbReference type="SAM" id="SignalP"/>
    </source>
</evidence>
<dbReference type="GO" id="GO:0038023">
    <property type="term" value="F:signaling receptor activity"/>
    <property type="evidence" value="ECO:0007669"/>
    <property type="project" value="InterPro"/>
</dbReference>
<keyword evidence="6 14" id="KW-0812">Transmembrane</keyword>
<dbReference type="Gene3D" id="2.170.130.10">
    <property type="entry name" value="TonB-dependent receptor, plug domain"/>
    <property type="match status" value="1"/>
</dbReference>
<dbReference type="InterPro" id="IPR000531">
    <property type="entry name" value="Beta-barrel_TonB"/>
</dbReference>
<feature type="domain" description="TonB-dependent receptor-like beta-barrel" evidence="17">
    <location>
        <begin position="252"/>
        <end position="710"/>
    </location>
</feature>
<dbReference type="Pfam" id="PF00593">
    <property type="entry name" value="TonB_dep_Rec_b-barrel"/>
    <property type="match status" value="1"/>
</dbReference>
<dbReference type="SUPFAM" id="SSF56935">
    <property type="entry name" value="Porins"/>
    <property type="match status" value="1"/>
</dbReference>
<keyword evidence="8" id="KW-0408">Iron</keyword>
<keyword evidence="7 16" id="KW-0732">Signal</keyword>
<evidence type="ECO:0000313" key="20">
    <source>
        <dbReference type="Proteomes" id="UP001143372"/>
    </source>
</evidence>
<keyword evidence="13 14" id="KW-0998">Cell outer membrane</keyword>
<evidence type="ECO:0000259" key="18">
    <source>
        <dbReference type="Pfam" id="PF07715"/>
    </source>
</evidence>
<evidence type="ECO:0000256" key="4">
    <source>
        <dbReference type="ARBA" id="ARBA00022452"/>
    </source>
</evidence>
<proteinExistence type="inferred from homology"/>
<evidence type="ECO:0000256" key="9">
    <source>
        <dbReference type="ARBA" id="ARBA00023065"/>
    </source>
</evidence>
<comment type="subcellular location">
    <subcellularLocation>
        <location evidence="1 14">Cell outer membrane</location>
        <topology evidence="1 14">Multi-pass membrane protein</topology>
    </subcellularLocation>
</comment>
<gene>
    <name evidence="19" type="primary">bfrF</name>
    <name evidence="19" type="ORF">GCM10008179_32430</name>
</gene>
<evidence type="ECO:0000256" key="6">
    <source>
        <dbReference type="ARBA" id="ARBA00022692"/>
    </source>
</evidence>
<evidence type="ECO:0000256" key="15">
    <source>
        <dbReference type="RuleBase" id="RU003357"/>
    </source>
</evidence>
<sequence>MMVRVRRGRGARFLGVSVLALCAAQIVAARAQDGSAVPLEEINVQGKGQGETAEGPVEGYVASRSASGTKTDTPIVETPQSISVVTRDEFTDRGATTLQDAISYTPGVASFSSGRSIALDEFLVRGFDTANGNLGQLRDGMKLQANLYDGSQELYGLERLEILKGPASILYGQLGPGGIVNSVTKRPSFTPIGEINLTGGSFDNKQLSADVSGPIGTSGDWAYRITGLVRDSNSWIDHVPDDRRYIAPAITWKPTDATSLTLLAYYQETRTRFTAPMDAEGTVFRNAGGRRVPRDFFIGDTDFDRYNINSGALSYIFDHAFNENVSFSSRGRYYESKADWDYLTFLRFAGPTTIARGRSARTEHSKVWTSDNHLQFKFDTGPVEHTAIVGVDYARQTYDTERYRDNFGGFADFDGPDSAPISGGYGANRGFDRKINQVGVYAQDQIKIADKFIFLAGGRQDWASTDLKYDTPAYGIYPKQKDHDFTAHLGAVYLAPYGFAPYVSYSESFSPAIVAEQTAGTGLRPSFKPTTGEQYEGGLRWTSPDQKTLLTASVFRIKQRNVVGLDSNYEYKQTGLVRSKGFEFEAKSRQGAWEFLASYAYTDAKTVEDEDTALIGQQLPTVPWHQAAVWAKYDLTSIGVPGLTLGAGLKYFGKTNIDEPKSVDPVNGKVLERYGNVPGYVTVDALARLDLGALNPKMQGFQAQLNAKNLLDKKTYSCVSAKAGCNYGQPRTILATLSYKW</sequence>
<evidence type="ECO:0000313" key="19">
    <source>
        <dbReference type="EMBL" id="GLK69605.1"/>
    </source>
</evidence>
<dbReference type="PANTHER" id="PTHR32552">
    <property type="entry name" value="FERRICHROME IRON RECEPTOR-RELATED"/>
    <property type="match status" value="1"/>
</dbReference>
<accession>A0A9W6J5I3</accession>
<evidence type="ECO:0000256" key="5">
    <source>
        <dbReference type="ARBA" id="ARBA00022496"/>
    </source>
</evidence>
<feature type="chain" id="PRO_5040771587" evidence="16">
    <location>
        <begin position="32"/>
        <end position="741"/>
    </location>
</feature>
<keyword evidence="20" id="KW-1185">Reference proteome</keyword>
<reference evidence="19" key="2">
    <citation type="submission" date="2023-01" db="EMBL/GenBank/DDBJ databases">
        <authorList>
            <person name="Sun Q."/>
            <person name="Evtushenko L."/>
        </authorList>
    </citation>
    <scope>NUCLEOTIDE SEQUENCE</scope>
    <source>
        <strain evidence="19">VKM B-2347</strain>
    </source>
</reference>
<keyword evidence="5" id="KW-0410">Iron transport</keyword>
<dbReference type="NCBIfam" id="TIGR01783">
    <property type="entry name" value="TonB-siderophor"/>
    <property type="match status" value="1"/>
</dbReference>
<keyword evidence="9" id="KW-0406">Ion transport</keyword>
<feature type="domain" description="TonB-dependent receptor plug" evidence="18">
    <location>
        <begin position="76"/>
        <end position="179"/>
    </location>
</feature>
<evidence type="ECO:0000256" key="12">
    <source>
        <dbReference type="ARBA" id="ARBA00023170"/>
    </source>
</evidence>
<keyword evidence="3 14" id="KW-0813">Transport</keyword>
<dbReference type="CDD" id="cd01347">
    <property type="entry name" value="ligand_gated_channel"/>
    <property type="match status" value="1"/>
</dbReference>
<feature type="signal peptide" evidence="16">
    <location>
        <begin position="1"/>
        <end position="31"/>
    </location>
</feature>
<dbReference type="AlphaFoldDB" id="A0A9W6J5I3"/>
<keyword evidence="4 14" id="KW-1134">Transmembrane beta strand</keyword>
<protein>
    <submittedName>
        <fullName evidence="19">Ferric siderophore receptor</fullName>
    </submittedName>
</protein>
<dbReference type="InterPro" id="IPR010105">
    <property type="entry name" value="TonB_sidphr_rcpt"/>
</dbReference>
<dbReference type="PROSITE" id="PS52016">
    <property type="entry name" value="TONB_DEPENDENT_REC_3"/>
    <property type="match status" value="1"/>
</dbReference>
<dbReference type="InterPro" id="IPR012910">
    <property type="entry name" value="Plug_dom"/>
</dbReference>
<dbReference type="InterPro" id="IPR039426">
    <property type="entry name" value="TonB-dep_rcpt-like"/>
</dbReference>